<dbReference type="InterPro" id="IPR036390">
    <property type="entry name" value="WH_DNA-bd_sf"/>
</dbReference>
<dbReference type="AlphaFoldDB" id="A0A2V2MYP5"/>
<dbReference type="Pfam" id="PF12802">
    <property type="entry name" value="MarR_2"/>
    <property type="match status" value="1"/>
</dbReference>
<protein>
    <recommendedName>
        <fullName evidence="1">HTH marR-type domain-containing protein</fullName>
    </recommendedName>
</protein>
<dbReference type="Gene3D" id="1.10.10.10">
    <property type="entry name" value="Winged helix-like DNA-binding domain superfamily/Winged helix DNA-binding domain"/>
    <property type="match status" value="1"/>
</dbReference>
<organism evidence="2 3">
    <name type="scientific">Methanospirillum lacunae</name>
    <dbReference type="NCBI Taxonomy" id="668570"/>
    <lineage>
        <taxon>Archaea</taxon>
        <taxon>Methanobacteriati</taxon>
        <taxon>Methanobacteriota</taxon>
        <taxon>Stenosarchaea group</taxon>
        <taxon>Methanomicrobia</taxon>
        <taxon>Methanomicrobiales</taxon>
        <taxon>Methanospirillaceae</taxon>
        <taxon>Methanospirillum</taxon>
    </lineage>
</organism>
<dbReference type="GO" id="GO:0003700">
    <property type="term" value="F:DNA-binding transcription factor activity"/>
    <property type="evidence" value="ECO:0007669"/>
    <property type="project" value="InterPro"/>
</dbReference>
<dbReference type="PANTHER" id="PTHR33164:SF43">
    <property type="entry name" value="HTH-TYPE TRANSCRIPTIONAL REPRESSOR YETL"/>
    <property type="match status" value="1"/>
</dbReference>
<dbReference type="InterPro" id="IPR039422">
    <property type="entry name" value="MarR/SlyA-like"/>
</dbReference>
<dbReference type="EMBL" id="QGMY01000008">
    <property type="protein sequence ID" value="PWR71420.1"/>
    <property type="molecule type" value="Genomic_DNA"/>
</dbReference>
<evidence type="ECO:0000259" key="1">
    <source>
        <dbReference type="PROSITE" id="PS50995"/>
    </source>
</evidence>
<proteinExistence type="predicted"/>
<evidence type="ECO:0000313" key="2">
    <source>
        <dbReference type="EMBL" id="PWR71420.1"/>
    </source>
</evidence>
<gene>
    <name evidence="2" type="ORF">DK846_11180</name>
</gene>
<dbReference type="PRINTS" id="PR00598">
    <property type="entry name" value="HTHMARR"/>
</dbReference>
<keyword evidence="3" id="KW-1185">Reference proteome</keyword>
<reference evidence="2 3" key="1">
    <citation type="submission" date="2018-05" db="EMBL/GenBank/DDBJ databases">
        <title>Draft genome of Methanospirillum lacunae Ki8-1.</title>
        <authorList>
            <person name="Dueholm M.S."/>
            <person name="Nielsen P.H."/>
            <person name="Bakmann L.F."/>
            <person name="Otzen D.E."/>
        </authorList>
    </citation>
    <scope>NUCLEOTIDE SEQUENCE [LARGE SCALE GENOMIC DNA]</scope>
    <source>
        <strain evidence="2 3">Ki8-1</strain>
    </source>
</reference>
<dbReference type="Proteomes" id="UP000245657">
    <property type="component" value="Unassembled WGS sequence"/>
</dbReference>
<evidence type="ECO:0000313" key="3">
    <source>
        <dbReference type="Proteomes" id="UP000245657"/>
    </source>
</evidence>
<accession>A0A2V2MYP5</accession>
<dbReference type="PROSITE" id="PS50995">
    <property type="entry name" value="HTH_MARR_2"/>
    <property type="match status" value="1"/>
</dbReference>
<dbReference type="InterPro" id="IPR000835">
    <property type="entry name" value="HTH_MarR-typ"/>
</dbReference>
<name>A0A2V2MYP5_9EURY</name>
<dbReference type="PANTHER" id="PTHR33164">
    <property type="entry name" value="TRANSCRIPTIONAL REGULATOR, MARR FAMILY"/>
    <property type="match status" value="1"/>
</dbReference>
<comment type="caution">
    <text evidence="2">The sequence shown here is derived from an EMBL/GenBank/DDBJ whole genome shotgun (WGS) entry which is preliminary data.</text>
</comment>
<dbReference type="InterPro" id="IPR036388">
    <property type="entry name" value="WH-like_DNA-bd_sf"/>
</dbReference>
<feature type="domain" description="HTH marR-type" evidence="1">
    <location>
        <begin position="1"/>
        <end position="139"/>
    </location>
</feature>
<sequence length="152" mass="17689">MVNKNNKKDIDKFSDFIEFQVEDLISMRPSLTGIPDAHYRLLYHLFLSKSLSMKELGDLLSVSKTYITKIVDALSAEGLVERLPDPGDRRIINIQLTKEGQKKFKDVRELLRVEVRRKLEVISPEDLETLAECVTKIMNIRKKYPNFIDKLH</sequence>
<dbReference type="SUPFAM" id="SSF46785">
    <property type="entry name" value="Winged helix' DNA-binding domain"/>
    <property type="match status" value="1"/>
</dbReference>
<dbReference type="SMART" id="SM00347">
    <property type="entry name" value="HTH_MARR"/>
    <property type="match status" value="1"/>
</dbReference>
<dbReference type="GO" id="GO:0006950">
    <property type="term" value="P:response to stress"/>
    <property type="evidence" value="ECO:0007669"/>
    <property type="project" value="TreeGrafter"/>
</dbReference>